<evidence type="ECO:0000256" key="2">
    <source>
        <dbReference type="ARBA" id="ARBA00022450"/>
    </source>
</evidence>
<proteinExistence type="predicted"/>
<keyword evidence="2" id="KW-0596">Phosphopantetheine</keyword>
<dbReference type="PANTHER" id="PTHR45527:SF1">
    <property type="entry name" value="FATTY ACID SYNTHASE"/>
    <property type="match status" value="1"/>
</dbReference>
<dbReference type="InterPro" id="IPR045851">
    <property type="entry name" value="AMP-bd_C_sf"/>
</dbReference>
<keyword evidence="3" id="KW-0597">Phosphoprotein</keyword>
<dbReference type="InterPro" id="IPR009081">
    <property type="entry name" value="PP-bd_ACP"/>
</dbReference>
<dbReference type="GO" id="GO:0047527">
    <property type="term" value="F:2,3-dihydroxybenzoate-serine ligase activity"/>
    <property type="evidence" value="ECO:0007669"/>
    <property type="project" value="TreeGrafter"/>
</dbReference>
<feature type="domain" description="Carrier" evidence="5">
    <location>
        <begin position="738"/>
        <end position="813"/>
    </location>
</feature>
<gene>
    <name evidence="6" type="ORF">R4315_22600</name>
</gene>
<dbReference type="Gene3D" id="2.30.38.10">
    <property type="entry name" value="Luciferase, Domain 3"/>
    <property type="match status" value="1"/>
</dbReference>
<comment type="caution">
    <text evidence="6">The sequence shown here is derived from an EMBL/GenBank/DDBJ whole genome shotgun (WGS) entry which is preliminary data.</text>
</comment>
<keyword evidence="4" id="KW-0732">Signal</keyword>
<dbReference type="Gene3D" id="3.40.50.980">
    <property type="match status" value="2"/>
</dbReference>
<dbReference type="NCBIfam" id="TIGR01733">
    <property type="entry name" value="AA-adenyl-dom"/>
    <property type="match status" value="1"/>
</dbReference>
<dbReference type="InterPro" id="IPR025110">
    <property type="entry name" value="AMP-bd_C"/>
</dbReference>
<evidence type="ECO:0000259" key="5">
    <source>
        <dbReference type="PROSITE" id="PS50075"/>
    </source>
</evidence>
<reference evidence="6" key="1">
    <citation type="submission" date="2023-10" db="EMBL/GenBank/DDBJ databases">
        <title>Development of a sustainable strategy for remediation of hydrocarbon-contaminated territories based on the waste exchange concept.</title>
        <authorList>
            <person name="Krivoruchko A."/>
        </authorList>
    </citation>
    <scope>NUCLEOTIDE SEQUENCE</scope>
    <source>
        <strain evidence="6">IEGM 68</strain>
    </source>
</reference>
<comment type="cofactor">
    <cofactor evidence="1">
        <name>pantetheine 4'-phosphate</name>
        <dbReference type="ChEBI" id="CHEBI:47942"/>
    </cofactor>
</comment>
<dbReference type="FunFam" id="3.30.300.30:FF:000010">
    <property type="entry name" value="Enterobactin synthetase component F"/>
    <property type="match status" value="1"/>
</dbReference>
<dbReference type="InterPro" id="IPR001242">
    <property type="entry name" value="Condensation_dom"/>
</dbReference>
<evidence type="ECO:0000256" key="4">
    <source>
        <dbReference type="SAM" id="SignalP"/>
    </source>
</evidence>
<dbReference type="GO" id="GO:0009366">
    <property type="term" value="C:enterobactin synthetase complex"/>
    <property type="evidence" value="ECO:0007669"/>
    <property type="project" value="TreeGrafter"/>
</dbReference>
<feature type="signal peptide" evidence="4">
    <location>
        <begin position="1"/>
        <end position="27"/>
    </location>
</feature>
<dbReference type="InterPro" id="IPR020845">
    <property type="entry name" value="AMP-binding_CS"/>
</dbReference>
<dbReference type="Pfam" id="PF00668">
    <property type="entry name" value="Condensation"/>
    <property type="match status" value="2"/>
</dbReference>
<dbReference type="SUPFAM" id="SSF56801">
    <property type="entry name" value="Acetyl-CoA synthetase-like"/>
    <property type="match status" value="1"/>
</dbReference>
<evidence type="ECO:0000313" key="7">
    <source>
        <dbReference type="Proteomes" id="UP001185863"/>
    </source>
</evidence>
<evidence type="ECO:0000256" key="3">
    <source>
        <dbReference type="ARBA" id="ARBA00022553"/>
    </source>
</evidence>
<dbReference type="Gene3D" id="3.30.559.10">
    <property type="entry name" value="Chloramphenicol acetyltransferase-like domain"/>
    <property type="match status" value="2"/>
</dbReference>
<dbReference type="AlphaFoldDB" id="A0AAE5A856"/>
<dbReference type="SUPFAM" id="SSF47336">
    <property type="entry name" value="ACP-like"/>
    <property type="match status" value="1"/>
</dbReference>
<dbReference type="FunFam" id="2.30.38.10:FF:000001">
    <property type="entry name" value="Non-ribosomal peptide synthetase PvdI"/>
    <property type="match status" value="1"/>
</dbReference>
<dbReference type="InterPro" id="IPR000873">
    <property type="entry name" value="AMP-dep_synth/lig_dom"/>
</dbReference>
<protein>
    <submittedName>
        <fullName evidence="6">Amino acid adenylation domain-containing protein</fullName>
    </submittedName>
</protein>
<dbReference type="PROSITE" id="PS00455">
    <property type="entry name" value="AMP_BINDING"/>
    <property type="match status" value="1"/>
</dbReference>
<dbReference type="PROSITE" id="PS50075">
    <property type="entry name" value="CARRIER"/>
    <property type="match status" value="1"/>
</dbReference>
<sequence>AATTRSLRTLARATGTTMFMVMHAASAALLHRLGAGDDLPIGAPVAGRSEQGLDDLIGFFVNTVVLRTDVSGNPTFDELLGRVRGIDLAAFAHSDVPFEAVVEKINPGRTLARNPLFQVMVGYHGRTADAALAPGLSVTPVEFEERTAKFDLVFNFTEYLDEDRVELRLEYGSDLFDRDTAAKIARRLISVFDTVAVQSDVPVGDLDVFLDDERELVVRGFNDTALPVAEETFYEAFARHVDAAPHAVAVVDEHGQASYAELSARADRIAALLHRRGVSVESVVGLAVPRSADMVAVVLAALKLGAAYLPLDLNHPSDRISYMLADSGAQVLVTTVSESPRIAEVDGLSRVLLDDASILAELDTAHGEDLPCPPRGVDHAAYVIYTSGSTGKPKGAILTHDGIPSLVATAQERMRLVPGSVVMQFASIGFDVAVFELSMALCTGSRLVIVPDDARVAGPELTDFMAEHAVTHAIIPPSLLAALPAGCVVPEGCTVLVGTETVPPELIGRWAERLNLLAAYGLTEATVNNTLWQAEPGWTSAVPIGIPDPNEQAYVLDDRLQPVPPGVAGELYIAGRGLARGYLGRPDLTAARFVVSPFGAAGSRMYRTGDRARWRADGNIEFLGRVDDQVKIRGFRIELGEIIAALGSHPGVKQAAVVADREGDIVRLVGYVTPSEDSLSDAVDPRAVREHVATRLPDYMVPTLVVVLDGDLPLTPNGKLDRKALPRPDWSALTGDGTPQTPEQKEIAGAFAEILHLPSVGIHDNFFDLGGNSMASMRLVGRIRQRFGVDIGIRDIFDRSTVAELSAIVIAAGGSGRPVLAPAYPRPDVVPLSGPQRRFWNQFRAAGSDATASHALSLQLGGTVDPVILAQALGDVASRHEPLRTVYVEIDGTVIAQEAVPPTLDVVDVGEGDVHRTVFALAQKPMNLTEEPPLRAYLVGGADGTQALLLAMHYIAVDEWSVVPLLGDLLGAYASRSDGNAPEWEPLPVSYPDYVVWSRSLLGDPADPGSRHARQLAYWRERLAGLPAQLELPCPVSQSAPQAEIVPVEIDADLHAAIDALASRTGTSLFMVLQAALATVLTRHGAGTDIPMGSLVAGRPEEALDHLIGCFFNIVVLRTDTSGEPDFTELLRRIRANNLDALDNQDIAFAEVVDALGEGDARVMRPQIMLVHHEQARLSHLGALDGLMPVPVGVPDADLTLSFYEPVGEGAVHAYFSFSSAVLEFDTVARWAAELTALVANWSGEVA</sequence>
<dbReference type="PROSITE" id="PS00012">
    <property type="entry name" value="PHOSPHOPANTETHEINE"/>
    <property type="match status" value="1"/>
</dbReference>
<dbReference type="InterPro" id="IPR020806">
    <property type="entry name" value="PKS_PP-bd"/>
</dbReference>
<dbReference type="FunFam" id="3.40.50.980:FF:000001">
    <property type="entry name" value="Non-ribosomal peptide synthetase"/>
    <property type="match status" value="1"/>
</dbReference>
<dbReference type="GO" id="GO:0005829">
    <property type="term" value="C:cytosol"/>
    <property type="evidence" value="ECO:0007669"/>
    <property type="project" value="TreeGrafter"/>
</dbReference>
<dbReference type="InterPro" id="IPR010071">
    <property type="entry name" value="AA_adenyl_dom"/>
</dbReference>
<dbReference type="GO" id="GO:0043041">
    <property type="term" value="P:amino acid activation for nonribosomal peptide biosynthetic process"/>
    <property type="evidence" value="ECO:0007669"/>
    <property type="project" value="TreeGrafter"/>
</dbReference>
<accession>A0AAE5A856</accession>
<dbReference type="InterPro" id="IPR023213">
    <property type="entry name" value="CAT-like_dom_sf"/>
</dbReference>
<name>A0AAE5A856_9NOCA</name>
<dbReference type="SUPFAM" id="SSF52777">
    <property type="entry name" value="CoA-dependent acyltransferases"/>
    <property type="match status" value="3"/>
</dbReference>
<dbReference type="SMART" id="SM00823">
    <property type="entry name" value="PKS_PP"/>
    <property type="match status" value="1"/>
</dbReference>
<dbReference type="InterPro" id="IPR006162">
    <property type="entry name" value="Ppantetheine_attach_site"/>
</dbReference>
<dbReference type="GO" id="GO:0031177">
    <property type="term" value="F:phosphopantetheine binding"/>
    <property type="evidence" value="ECO:0007669"/>
    <property type="project" value="InterPro"/>
</dbReference>
<dbReference type="Proteomes" id="UP001185863">
    <property type="component" value="Unassembled WGS sequence"/>
</dbReference>
<evidence type="ECO:0000313" key="6">
    <source>
        <dbReference type="EMBL" id="MDV7267322.1"/>
    </source>
</evidence>
<evidence type="ECO:0000256" key="1">
    <source>
        <dbReference type="ARBA" id="ARBA00001957"/>
    </source>
</evidence>
<organism evidence="6 7">
    <name type="scientific">Rhodococcus oxybenzonivorans</name>
    <dbReference type="NCBI Taxonomy" id="1990687"/>
    <lineage>
        <taxon>Bacteria</taxon>
        <taxon>Bacillati</taxon>
        <taxon>Actinomycetota</taxon>
        <taxon>Actinomycetes</taxon>
        <taxon>Mycobacteriales</taxon>
        <taxon>Nocardiaceae</taxon>
        <taxon>Rhodococcus</taxon>
    </lineage>
</organism>
<dbReference type="Pfam" id="PF13193">
    <property type="entry name" value="AMP-binding_C"/>
    <property type="match status" value="1"/>
</dbReference>
<dbReference type="GO" id="GO:0008610">
    <property type="term" value="P:lipid biosynthetic process"/>
    <property type="evidence" value="ECO:0007669"/>
    <property type="project" value="UniProtKB-ARBA"/>
</dbReference>
<dbReference type="EMBL" id="JAWLUP010000081">
    <property type="protein sequence ID" value="MDV7267322.1"/>
    <property type="molecule type" value="Genomic_DNA"/>
</dbReference>
<dbReference type="FunFam" id="3.40.50.12780:FF:000012">
    <property type="entry name" value="Non-ribosomal peptide synthetase"/>
    <property type="match status" value="1"/>
</dbReference>
<dbReference type="Pfam" id="PF00501">
    <property type="entry name" value="AMP-binding"/>
    <property type="match status" value="1"/>
</dbReference>
<dbReference type="Gene3D" id="3.30.300.30">
    <property type="match status" value="1"/>
</dbReference>
<dbReference type="Gene3D" id="1.10.1200.10">
    <property type="entry name" value="ACP-like"/>
    <property type="match status" value="1"/>
</dbReference>
<dbReference type="Pfam" id="PF00550">
    <property type="entry name" value="PP-binding"/>
    <property type="match status" value="1"/>
</dbReference>
<dbReference type="GO" id="GO:0009239">
    <property type="term" value="P:enterobactin biosynthetic process"/>
    <property type="evidence" value="ECO:0007669"/>
    <property type="project" value="TreeGrafter"/>
</dbReference>
<feature type="chain" id="PRO_5041931828" evidence="4">
    <location>
        <begin position="28"/>
        <end position="1247"/>
    </location>
</feature>
<dbReference type="Gene3D" id="3.30.559.30">
    <property type="entry name" value="Nonribosomal peptide synthetase, condensation domain"/>
    <property type="match status" value="2"/>
</dbReference>
<dbReference type="PANTHER" id="PTHR45527">
    <property type="entry name" value="NONRIBOSOMAL PEPTIDE SYNTHETASE"/>
    <property type="match status" value="1"/>
</dbReference>
<dbReference type="RefSeq" id="WP_317769129.1">
    <property type="nucleotide sequence ID" value="NZ_JAWLUP010000081.1"/>
</dbReference>
<feature type="non-terminal residue" evidence="6">
    <location>
        <position position="1"/>
    </location>
</feature>
<dbReference type="InterPro" id="IPR036736">
    <property type="entry name" value="ACP-like_sf"/>
</dbReference>